<evidence type="ECO:0000313" key="4">
    <source>
        <dbReference type="EMBL" id="CAA7388983.1"/>
    </source>
</evidence>
<dbReference type="Gene3D" id="1.25.40.10">
    <property type="entry name" value="Tetratricopeptide repeat domain"/>
    <property type="match status" value="3"/>
</dbReference>
<feature type="repeat" description="PPR" evidence="2">
    <location>
        <begin position="382"/>
        <end position="416"/>
    </location>
</feature>
<feature type="repeat" description="PPR" evidence="2">
    <location>
        <begin position="79"/>
        <end position="113"/>
    </location>
</feature>
<organism evidence="4 5">
    <name type="scientific">Spirodela intermedia</name>
    <name type="common">Intermediate duckweed</name>
    <dbReference type="NCBI Taxonomy" id="51605"/>
    <lineage>
        <taxon>Eukaryota</taxon>
        <taxon>Viridiplantae</taxon>
        <taxon>Streptophyta</taxon>
        <taxon>Embryophyta</taxon>
        <taxon>Tracheophyta</taxon>
        <taxon>Spermatophyta</taxon>
        <taxon>Magnoliopsida</taxon>
        <taxon>Liliopsida</taxon>
        <taxon>Araceae</taxon>
        <taxon>Lemnoideae</taxon>
        <taxon>Spirodela</taxon>
    </lineage>
</organism>
<dbReference type="FunFam" id="1.25.40.10:FF:000227">
    <property type="entry name" value="Pentatricopeptide repeat-containing protein At3g13880"/>
    <property type="match status" value="1"/>
</dbReference>
<feature type="repeat" description="PPR" evidence="2">
    <location>
        <begin position="281"/>
        <end position="315"/>
    </location>
</feature>
<reference evidence="4" key="1">
    <citation type="submission" date="2020-02" db="EMBL/GenBank/DDBJ databases">
        <authorList>
            <person name="Scholz U."/>
            <person name="Mascher M."/>
            <person name="Fiebig A."/>
        </authorList>
    </citation>
    <scope>NUCLEOTIDE SEQUENCE</scope>
</reference>
<evidence type="ECO:0000259" key="3">
    <source>
        <dbReference type="Pfam" id="PF14432"/>
    </source>
</evidence>
<dbReference type="InterPro" id="IPR011990">
    <property type="entry name" value="TPR-like_helical_dom_sf"/>
</dbReference>
<accession>A0A7I8JZS4</accession>
<name>A0A7I8JZS4_SPIIN</name>
<protein>
    <recommendedName>
        <fullName evidence="3">DYW domain-containing protein</fullName>
    </recommendedName>
</protein>
<evidence type="ECO:0000313" key="5">
    <source>
        <dbReference type="Proteomes" id="UP000663760"/>
    </source>
</evidence>
<keyword evidence="5" id="KW-1185">Reference proteome</keyword>
<dbReference type="InterPro" id="IPR046848">
    <property type="entry name" value="E_motif"/>
</dbReference>
<dbReference type="GO" id="GO:0003723">
    <property type="term" value="F:RNA binding"/>
    <property type="evidence" value="ECO:0007669"/>
    <property type="project" value="InterPro"/>
</dbReference>
<dbReference type="FunFam" id="1.25.40.10:FF:000343">
    <property type="entry name" value="Pentatricopeptide repeat-containing protein At3g58590"/>
    <property type="match status" value="1"/>
</dbReference>
<dbReference type="PANTHER" id="PTHR47926">
    <property type="entry name" value="PENTATRICOPEPTIDE REPEAT-CONTAINING PROTEIN"/>
    <property type="match status" value="1"/>
</dbReference>
<dbReference type="AlphaFoldDB" id="A0A7I8JZS4"/>
<dbReference type="PANTHER" id="PTHR47926:SF502">
    <property type="entry name" value="SELENIUM BINDING PROTEIN"/>
    <property type="match status" value="1"/>
</dbReference>
<dbReference type="InterPro" id="IPR032867">
    <property type="entry name" value="DYW_dom"/>
</dbReference>
<dbReference type="Pfam" id="PF14432">
    <property type="entry name" value="DYW_deaminase"/>
    <property type="match status" value="1"/>
</dbReference>
<dbReference type="InterPro" id="IPR046960">
    <property type="entry name" value="PPR_At4g14850-like_plant"/>
</dbReference>
<dbReference type="Pfam" id="PF01535">
    <property type="entry name" value="PPR"/>
    <property type="match status" value="3"/>
</dbReference>
<dbReference type="OrthoDB" id="185373at2759"/>
<keyword evidence="1" id="KW-0677">Repeat</keyword>
<dbReference type="EMBL" id="LR746264">
    <property type="protein sequence ID" value="CAA7388983.1"/>
    <property type="molecule type" value="Genomic_DNA"/>
</dbReference>
<evidence type="ECO:0000256" key="2">
    <source>
        <dbReference type="PROSITE-ProRule" id="PRU00708"/>
    </source>
</evidence>
<dbReference type="GO" id="GO:0009451">
    <property type="term" value="P:RNA modification"/>
    <property type="evidence" value="ECO:0007669"/>
    <property type="project" value="InterPro"/>
</dbReference>
<dbReference type="Pfam" id="PF13041">
    <property type="entry name" value="PPR_2"/>
    <property type="match status" value="3"/>
</dbReference>
<dbReference type="GO" id="GO:0008270">
    <property type="term" value="F:zinc ion binding"/>
    <property type="evidence" value="ECO:0007669"/>
    <property type="project" value="InterPro"/>
</dbReference>
<dbReference type="FunFam" id="1.25.40.10:FF:000711">
    <property type="entry name" value="Tetratricopeptide repeat (TPR)-like superfamily protein"/>
    <property type="match status" value="1"/>
</dbReference>
<feature type="repeat" description="PPR" evidence="2">
    <location>
        <begin position="347"/>
        <end position="381"/>
    </location>
</feature>
<dbReference type="Pfam" id="PF20431">
    <property type="entry name" value="E_motif"/>
    <property type="match status" value="1"/>
</dbReference>
<feature type="domain" description="DYW" evidence="3">
    <location>
        <begin position="561"/>
        <end position="653"/>
    </location>
</feature>
<feature type="repeat" description="PPR" evidence="2">
    <location>
        <begin position="145"/>
        <end position="179"/>
    </location>
</feature>
<feature type="repeat" description="PPR" evidence="2">
    <location>
        <begin position="316"/>
        <end position="346"/>
    </location>
</feature>
<dbReference type="InterPro" id="IPR002885">
    <property type="entry name" value="PPR_rpt"/>
</dbReference>
<dbReference type="Proteomes" id="UP000663760">
    <property type="component" value="Chromosome 1"/>
</dbReference>
<dbReference type="PROSITE" id="PS51375">
    <property type="entry name" value="PPR"/>
    <property type="match status" value="7"/>
</dbReference>
<evidence type="ECO:0000256" key="1">
    <source>
        <dbReference type="ARBA" id="ARBA00022737"/>
    </source>
</evidence>
<sequence>MSGAARRLHSRLGSATGIPPISTLVCCRFSPPATEVADASLKEEVDSSSLIVQDRDLLRRSAKGLRILDLIDGGAVVPDLSTYSDLVRLCTHSKRLDEARLVHAHFLRSNFAPDLFFGNSIVNMFCKCGGMDDARRVFDAMPLRDMVTWTALITGYAQNDGPEKAIALFPKMLSAGLKPNQFTCASLLKAAGAFPENVLGRLIHAFCIKCGCDSSVYVGSSLLDMYARHGITEEARMVFESLPSKNEVSWNALIAGFARKGDPEGALESFREMQRVDLEASHYTYSSMFSACARIGSLEQGKWVHAHLVKSGCKLTAFLGNTLLDMYAKSGSIDDAKKIFERLQRRDVVSWNSMLAGCAQHGLGREAVCRLEDMIRNGIRPNEITFLCVLTACSRSGLLNEGQHYFRLMEEYGITPQVEHYATMVDLLGRAGLLERAECLIREMPIAPTAAVWGALLGACRMHRNVELGKYAAERTFELDPHDPGPHMLLCNLYASTGRWDDVANVRKKMKEFGVKKEPACSWVEVENSVHVFVADDDSHPQREEIHRMWEEVNEKVKELGYVPNADHVLLFMDEQEREIKLQNHSERIALAFALLNTPPSAPIHIKKNIRVCGDCHSAFKLVSKAVNREIVVRDTNRFHHFSHGTCSCGDYW</sequence>
<gene>
    <name evidence="4" type="ORF">SI8410_01001112</name>
</gene>
<dbReference type="NCBIfam" id="TIGR00756">
    <property type="entry name" value="PPR"/>
    <property type="match status" value="4"/>
</dbReference>
<proteinExistence type="predicted"/>
<feature type="repeat" description="PPR" evidence="2">
    <location>
        <begin position="246"/>
        <end position="280"/>
    </location>
</feature>